<accession>A0A4R9BNZ0</accession>
<feature type="region of interest" description="Disordered" evidence="1">
    <location>
        <begin position="1"/>
        <end position="69"/>
    </location>
</feature>
<name>A0A4R9BNZ0_9MICO</name>
<dbReference type="CDD" id="cd00118">
    <property type="entry name" value="LysM"/>
    <property type="match status" value="1"/>
</dbReference>
<keyword evidence="4" id="KW-1185">Reference proteome</keyword>
<feature type="compositionally biased region" description="Low complexity" evidence="1">
    <location>
        <begin position="1"/>
        <end position="10"/>
    </location>
</feature>
<feature type="compositionally biased region" description="Pro residues" evidence="1">
    <location>
        <begin position="34"/>
        <end position="50"/>
    </location>
</feature>
<evidence type="ECO:0000313" key="4">
    <source>
        <dbReference type="Proteomes" id="UP000298468"/>
    </source>
</evidence>
<protein>
    <submittedName>
        <fullName evidence="3">LysM peptidoglycan-binding domain-containing protein</fullName>
    </submittedName>
</protein>
<dbReference type="Pfam" id="PF01476">
    <property type="entry name" value="LysM"/>
    <property type="match status" value="1"/>
</dbReference>
<dbReference type="PROSITE" id="PS51782">
    <property type="entry name" value="LYSM"/>
    <property type="match status" value="1"/>
</dbReference>
<dbReference type="InterPro" id="IPR036779">
    <property type="entry name" value="LysM_dom_sf"/>
</dbReference>
<dbReference type="SUPFAM" id="SSF54106">
    <property type="entry name" value="LysM domain"/>
    <property type="match status" value="1"/>
</dbReference>
<comment type="caution">
    <text evidence="3">The sequence shown here is derived from an EMBL/GenBank/DDBJ whole genome shotgun (WGS) entry which is preliminary data.</text>
</comment>
<proteinExistence type="predicted"/>
<evidence type="ECO:0000259" key="2">
    <source>
        <dbReference type="PROSITE" id="PS51782"/>
    </source>
</evidence>
<feature type="compositionally biased region" description="Pro residues" evidence="1">
    <location>
        <begin position="11"/>
        <end position="25"/>
    </location>
</feature>
<reference evidence="3 4" key="1">
    <citation type="submission" date="2019-03" db="EMBL/GenBank/DDBJ databases">
        <title>Genomics of glacier-inhabiting Cryobacterium strains.</title>
        <authorList>
            <person name="Liu Q."/>
            <person name="Xin Y.-H."/>
        </authorList>
    </citation>
    <scope>NUCLEOTIDE SEQUENCE [LARGE SCALE GENOMIC DNA]</scope>
    <source>
        <strain evidence="3 4">Sr59</strain>
    </source>
</reference>
<feature type="domain" description="LysM" evidence="2">
    <location>
        <begin position="75"/>
        <end position="121"/>
    </location>
</feature>
<organism evidence="3 4">
    <name type="scientific">Cryobacterium lactosi</name>
    <dbReference type="NCBI Taxonomy" id="1259202"/>
    <lineage>
        <taxon>Bacteria</taxon>
        <taxon>Bacillati</taxon>
        <taxon>Actinomycetota</taxon>
        <taxon>Actinomycetes</taxon>
        <taxon>Micrococcales</taxon>
        <taxon>Microbacteriaceae</taxon>
        <taxon>Cryobacterium</taxon>
    </lineage>
</organism>
<dbReference type="AlphaFoldDB" id="A0A4R9BNZ0"/>
<dbReference type="SMART" id="SM00257">
    <property type="entry name" value="LysM"/>
    <property type="match status" value="1"/>
</dbReference>
<evidence type="ECO:0000313" key="3">
    <source>
        <dbReference type="EMBL" id="TFD88012.1"/>
    </source>
</evidence>
<dbReference type="Proteomes" id="UP000298468">
    <property type="component" value="Unassembled WGS sequence"/>
</dbReference>
<evidence type="ECO:0000256" key="1">
    <source>
        <dbReference type="SAM" id="MobiDB-lite"/>
    </source>
</evidence>
<dbReference type="Gene3D" id="3.10.350.10">
    <property type="entry name" value="LysM domain"/>
    <property type="match status" value="1"/>
</dbReference>
<sequence>MVTQTIVITPTPTPTPTATPTPAPTQEPVAEAPAPEPVPNPDVPAEPIPEGPAVDNGAIPGAQAAPEYNGAGEPISYTVIEGDSFFDIAQRFDLPMQQLLRMNPKVSGLGENIYLRQVINLDWTTTG</sequence>
<gene>
    <name evidence="3" type="ORF">E3T61_12885</name>
</gene>
<dbReference type="InterPro" id="IPR018392">
    <property type="entry name" value="LysM"/>
</dbReference>
<dbReference type="EMBL" id="SOHM01000030">
    <property type="protein sequence ID" value="TFD88012.1"/>
    <property type="molecule type" value="Genomic_DNA"/>
</dbReference>
<dbReference type="OrthoDB" id="5123816at2"/>